<feature type="transmembrane region" description="Helical" evidence="5">
    <location>
        <begin position="84"/>
        <end position="106"/>
    </location>
</feature>
<name>A0ABU3P8K2_9BURK</name>
<feature type="transmembrane region" description="Helical" evidence="5">
    <location>
        <begin position="112"/>
        <end position="130"/>
    </location>
</feature>
<dbReference type="Gene3D" id="1.20.1540.10">
    <property type="entry name" value="Rhomboid-like"/>
    <property type="match status" value="1"/>
</dbReference>
<organism evidence="7 8">
    <name type="scientific">Roseateles aquae</name>
    <dbReference type="NCBI Taxonomy" id="3077235"/>
    <lineage>
        <taxon>Bacteria</taxon>
        <taxon>Pseudomonadati</taxon>
        <taxon>Pseudomonadota</taxon>
        <taxon>Betaproteobacteria</taxon>
        <taxon>Burkholderiales</taxon>
        <taxon>Sphaerotilaceae</taxon>
        <taxon>Roseateles</taxon>
    </lineage>
</organism>
<dbReference type="Proteomes" id="UP001246372">
    <property type="component" value="Unassembled WGS sequence"/>
</dbReference>
<dbReference type="InterPro" id="IPR022764">
    <property type="entry name" value="Peptidase_S54_rhomboid_dom"/>
</dbReference>
<dbReference type="GO" id="GO:0006508">
    <property type="term" value="P:proteolysis"/>
    <property type="evidence" value="ECO:0007669"/>
    <property type="project" value="UniProtKB-KW"/>
</dbReference>
<evidence type="ECO:0000256" key="3">
    <source>
        <dbReference type="ARBA" id="ARBA00022989"/>
    </source>
</evidence>
<feature type="transmembrane region" description="Helical" evidence="5">
    <location>
        <begin position="142"/>
        <end position="162"/>
    </location>
</feature>
<dbReference type="PANTHER" id="PTHR43066:SF11">
    <property type="entry name" value="PEPTIDASE S54 RHOMBOID DOMAIN-CONTAINING PROTEIN"/>
    <property type="match status" value="1"/>
</dbReference>
<dbReference type="RefSeq" id="WP_315649400.1">
    <property type="nucleotide sequence ID" value="NZ_JAVXZY010000002.1"/>
</dbReference>
<evidence type="ECO:0000256" key="4">
    <source>
        <dbReference type="ARBA" id="ARBA00023136"/>
    </source>
</evidence>
<proteinExistence type="predicted"/>
<keyword evidence="3 5" id="KW-1133">Transmembrane helix</keyword>
<dbReference type="PANTHER" id="PTHR43066">
    <property type="entry name" value="RHOMBOID-RELATED PROTEIN"/>
    <property type="match status" value="1"/>
</dbReference>
<evidence type="ECO:0000256" key="2">
    <source>
        <dbReference type="ARBA" id="ARBA00022692"/>
    </source>
</evidence>
<feature type="transmembrane region" description="Helical" evidence="5">
    <location>
        <begin position="46"/>
        <end position="72"/>
    </location>
</feature>
<protein>
    <submittedName>
        <fullName evidence="7">Rhomboid family intramembrane serine protease</fullName>
        <ecNumber evidence="7">3.4.21.-</ecNumber>
    </submittedName>
</protein>
<reference evidence="7" key="1">
    <citation type="submission" date="2023-09" db="EMBL/GenBank/DDBJ databases">
        <title>Paucibacter sp. APW11 Genome sequencing and assembly.</title>
        <authorList>
            <person name="Kim I."/>
        </authorList>
    </citation>
    <scope>NUCLEOTIDE SEQUENCE</scope>
    <source>
        <strain evidence="7">APW11</strain>
    </source>
</reference>
<dbReference type="SUPFAM" id="SSF144091">
    <property type="entry name" value="Rhomboid-like"/>
    <property type="match status" value="1"/>
</dbReference>
<keyword evidence="4 5" id="KW-0472">Membrane</keyword>
<dbReference type="EC" id="3.4.21.-" evidence="7"/>
<dbReference type="GO" id="GO:0008233">
    <property type="term" value="F:peptidase activity"/>
    <property type="evidence" value="ECO:0007669"/>
    <property type="project" value="UniProtKB-KW"/>
</dbReference>
<gene>
    <name evidence="7" type="ORF">RQP53_06435</name>
</gene>
<evidence type="ECO:0000313" key="7">
    <source>
        <dbReference type="EMBL" id="MDT8998901.1"/>
    </source>
</evidence>
<keyword evidence="7" id="KW-0645">Protease</keyword>
<comment type="caution">
    <text evidence="7">The sequence shown here is derived from an EMBL/GenBank/DDBJ whole genome shotgun (WGS) entry which is preliminary data.</text>
</comment>
<feature type="domain" description="Peptidase S54 rhomboid" evidence="6">
    <location>
        <begin position="46"/>
        <end position="184"/>
    </location>
</feature>
<sequence length="193" mass="21368">MPPIPAITKAFMLACVGFFCAFVLLPPGLSGWFQLWPLQSGNFLPWQVITYAFLHGDVMHLFFNMLGLWMFGSELERVWGSKRYLHLLIASTLAAAGVQLLFTLLIGSYAPTVGASGALFGLLLSFGMLFPDRIIMPLFPPIPMKAKYFVALFGGLELMMGLGGSTGIAHFAHLGGMLGAWLMMRYWRGSRRR</sequence>
<accession>A0ABU3P8K2</accession>
<keyword evidence="8" id="KW-1185">Reference proteome</keyword>
<keyword evidence="2 5" id="KW-0812">Transmembrane</keyword>
<dbReference type="InterPro" id="IPR035952">
    <property type="entry name" value="Rhomboid-like_sf"/>
</dbReference>
<keyword evidence="7" id="KW-0378">Hydrolase</keyword>
<dbReference type="EMBL" id="JAVXZY010000002">
    <property type="protein sequence ID" value="MDT8998901.1"/>
    <property type="molecule type" value="Genomic_DNA"/>
</dbReference>
<evidence type="ECO:0000313" key="8">
    <source>
        <dbReference type="Proteomes" id="UP001246372"/>
    </source>
</evidence>
<evidence type="ECO:0000256" key="5">
    <source>
        <dbReference type="SAM" id="Phobius"/>
    </source>
</evidence>
<comment type="subcellular location">
    <subcellularLocation>
        <location evidence="1">Membrane</location>
        <topology evidence="1">Multi-pass membrane protein</topology>
    </subcellularLocation>
</comment>
<evidence type="ECO:0000256" key="1">
    <source>
        <dbReference type="ARBA" id="ARBA00004141"/>
    </source>
</evidence>
<evidence type="ECO:0000259" key="6">
    <source>
        <dbReference type="Pfam" id="PF01694"/>
    </source>
</evidence>
<dbReference type="SMART" id="SM01160">
    <property type="entry name" value="DUF1751"/>
    <property type="match status" value="1"/>
</dbReference>
<dbReference type="Pfam" id="PF01694">
    <property type="entry name" value="Rhomboid"/>
    <property type="match status" value="1"/>
</dbReference>